<gene>
    <name evidence="1" type="ORF">JFL75_15400</name>
</gene>
<dbReference type="AlphaFoldDB" id="A0A7T7XL48"/>
<protein>
    <submittedName>
        <fullName evidence="1">Uncharacterized protein</fullName>
    </submittedName>
</protein>
<evidence type="ECO:0000313" key="1">
    <source>
        <dbReference type="EMBL" id="QQO08305.1"/>
    </source>
</evidence>
<accession>A0A7T7XL48</accession>
<name>A0A7T7XL48_9SPIR</name>
<sequence length="70" mass="8292">MRRYCIKSEPDRIEFMDILKENTDGYMTRVTRIQNGYEKSIDEFMTRELFELCLKTGFINEIKKSASSVA</sequence>
<organism evidence="1 2">
    <name type="scientific">Breznakiella homolactica</name>
    <dbReference type="NCBI Taxonomy" id="2798577"/>
    <lineage>
        <taxon>Bacteria</taxon>
        <taxon>Pseudomonadati</taxon>
        <taxon>Spirochaetota</taxon>
        <taxon>Spirochaetia</taxon>
        <taxon>Spirochaetales</taxon>
        <taxon>Breznakiellaceae</taxon>
        <taxon>Breznakiella</taxon>
    </lineage>
</organism>
<evidence type="ECO:0000313" key="2">
    <source>
        <dbReference type="Proteomes" id="UP000595917"/>
    </source>
</evidence>
<dbReference type="RefSeq" id="WP_215625611.1">
    <property type="nucleotide sequence ID" value="NZ_CP067089.2"/>
</dbReference>
<dbReference type="EMBL" id="CP067089">
    <property type="protein sequence ID" value="QQO08305.1"/>
    <property type="molecule type" value="Genomic_DNA"/>
</dbReference>
<dbReference type="Proteomes" id="UP000595917">
    <property type="component" value="Chromosome"/>
</dbReference>
<keyword evidence="2" id="KW-1185">Reference proteome</keyword>
<proteinExistence type="predicted"/>
<reference evidence="1" key="1">
    <citation type="submission" date="2021-01" db="EMBL/GenBank/DDBJ databases">
        <title>Description of Breznakiella homolactica.</title>
        <authorList>
            <person name="Song Y."/>
            <person name="Brune A."/>
        </authorList>
    </citation>
    <scope>NUCLEOTIDE SEQUENCE</scope>
    <source>
        <strain evidence="1">RmG30</strain>
    </source>
</reference>
<dbReference type="KEGG" id="bhc:JFL75_15400"/>